<dbReference type="Proteomes" id="UP000078529">
    <property type="component" value="Unassembled WGS sequence"/>
</dbReference>
<gene>
    <name evidence="2" type="ORF">NS365_04540</name>
</gene>
<accession>A0A175RUF0</accession>
<feature type="signal peptide" evidence="1">
    <location>
        <begin position="1"/>
        <end position="29"/>
    </location>
</feature>
<dbReference type="PATRIC" id="fig|401562.4.peg.462"/>
<reference evidence="2 3" key="1">
    <citation type="journal article" date="2016" name="Front. Microbiol.">
        <title>Genomic Resource of Rice Seed Associated Bacteria.</title>
        <authorList>
            <person name="Midha S."/>
            <person name="Bansal K."/>
            <person name="Sharma S."/>
            <person name="Kumar N."/>
            <person name="Patil P.P."/>
            <person name="Chaudhry V."/>
            <person name="Patil P.B."/>
        </authorList>
    </citation>
    <scope>NUCLEOTIDE SEQUENCE [LARGE SCALE GENOMIC DNA]</scope>
    <source>
        <strain evidence="2 3">NS365</strain>
    </source>
</reference>
<evidence type="ECO:0008006" key="4">
    <source>
        <dbReference type="Google" id="ProtNLM"/>
    </source>
</evidence>
<comment type="caution">
    <text evidence="2">The sequence shown here is derived from an EMBL/GenBank/DDBJ whole genome shotgun (WGS) entry which is preliminary data.</text>
</comment>
<name>A0A175RUF0_9HYPH</name>
<evidence type="ECO:0000313" key="2">
    <source>
        <dbReference type="EMBL" id="KTR07330.1"/>
    </source>
</evidence>
<evidence type="ECO:0000313" key="3">
    <source>
        <dbReference type="Proteomes" id="UP000078529"/>
    </source>
</evidence>
<feature type="chain" id="PRO_5008042176" description="Lipoprotein" evidence="1">
    <location>
        <begin position="30"/>
        <end position="88"/>
    </location>
</feature>
<sequence>MCFMVNIRSTAMKTAVVVSALLALAGCQAVPMASTPRSIAFQGGGQAFIADATLKAQVHCQQWQRDAEIVNDGGQTGTSSFRCVDRQK</sequence>
<dbReference type="AlphaFoldDB" id="A0A175RUF0"/>
<protein>
    <recommendedName>
        <fullName evidence="4">Lipoprotein</fullName>
    </recommendedName>
</protein>
<organism evidence="2 3">
    <name type="scientific">Aureimonas ureilytica</name>
    <dbReference type="NCBI Taxonomy" id="401562"/>
    <lineage>
        <taxon>Bacteria</taxon>
        <taxon>Pseudomonadati</taxon>
        <taxon>Pseudomonadota</taxon>
        <taxon>Alphaproteobacteria</taxon>
        <taxon>Hyphomicrobiales</taxon>
        <taxon>Aurantimonadaceae</taxon>
        <taxon>Aureimonas</taxon>
    </lineage>
</organism>
<dbReference type="EMBL" id="LDQA01000011">
    <property type="protein sequence ID" value="KTR07330.1"/>
    <property type="molecule type" value="Genomic_DNA"/>
</dbReference>
<keyword evidence="1" id="KW-0732">Signal</keyword>
<keyword evidence="3" id="KW-1185">Reference proteome</keyword>
<evidence type="ECO:0000256" key="1">
    <source>
        <dbReference type="SAM" id="SignalP"/>
    </source>
</evidence>
<proteinExistence type="predicted"/>